<dbReference type="PANTHER" id="PTHR11895:SF176">
    <property type="entry name" value="AMIDASE AMID-RELATED"/>
    <property type="match status" value="1"/>
</dbReference>
<dbReference type="InterPro" id="IPR036928">
    <property type="entry name" value="AS_sf"/>
</dbReference>
<sequence length="452" mass="46725">MSAILHTHCMQSGIASLADALAALEAGRITPDALLERCLDAIGRRNGALHAVLHLDEAAARQASAAPRRGALGGIPWGIKDTFDVAGLPATANSRLRAGRIAPADAALVSRLREAGAVLIGKLATWEYGTGTGAEHFDLPAPPARNPWDTTRFTGGSSTGAGVAVATGMALFAIGSDTTGSVRLPAAATGCCGVVMTPGRLPLDGALPNTFSMDRPGPIAWTAEDVAIVMDAICGTRLRAAGGAGVAGLRIGVLRDPGPGFPAPDGELASALEDGLAVLSRLGARIRDAALPWPAAMCLDAARLIGAAESAAIHERELRENPDVMGAALRDKLLAGSGVRAVDYLAAQRFRRAFTEAIDAVWDEHDVILSLGALHLPPRLGVEPESTAYTSETMLTPASLAGLPALVQCNGFSAGGLPLHWHAMARAGNETALFRLAMAYEAATPWRERRPA</sequence>
<evidence type="ECO:0000313" key="3">
    <source>
        <dbReference type="Proteomes" id="UP000199473"/>
    </source>
</evidence>
<dbReference type="Pfam" id="PF01425">
    <property type="entry name" value="Amidase"/>
    <property type="match status" value="1"/>
</dbReference>
<dbReference type="Gene3D" id="3.90.1300.10">
    <property type="entry name" value="Amidase signature (AS) domain"/>
    <property type="match status" value="1"/>
</dbReference>
<dbReference type="OrthoDB" id="9811471at2"/>
<keyword evidence="3" id="KW-1185">Reference proteome</keyword>
<dbReference type="Proteomes" id="UP000199473">
    <property type="component" value="Unassembled WGS sequence"/>
</dbReference>
<accession>A0A1I3XRD1</accession>
<dbReference type="AlphaFoldDB" id="A0A1I3XRD1"/>
<keyword evidence="2" id="KW-0808">Transferase</keyword>
<name>A0A1I3XRD1_9PROT</name>
<proteinExistence type="predicted"/>
<dbReference type="SUPFAM" id="SSF75304">
    <property type="entry name" value="Amidase signature (AS) enzymes"/>
    <property type="match status" value="1"/>
</dbReference>
<reference evidence="2 3" key="1">
    <citation type="submission" date="2016-10" db="EMBL/GenBank/DDBJ databases">
        <authorList>
            <person name="de Groot N.N."/>
        </authorList>
    </citation>
    <scope>NUCLEOTIDE SEQUENCE [LARGE SCALE GENOMIC DNA]</scope>
    <source>
        <strain evidence="2 3">DSM 19981</strain>
    </source>
</reference>
<evidence type="ECO:0000313" key="2">
    <source>
        <dbReference type="EMBL" id="SFK22043.1"/>
    </source>
</evidence>
<dbReference type="GO" id="GO:0016740">
    <property type="term" value="F:transferase activity"/>
    <property type="evidence" value="ECO:0007669"/>
    <property type="project" value="UniProtKB-KW"/>
</dbReference>
<protein>
    <submittedName>
        <fullName evidence="2">Aspartyl-tRNA(Asn)/glutamyl-tRNA(Gln) amidotransferase subunit A</fullName>
    </submittedName>
</protein>
<evidence type="ECO:0000259" key="1">
    <source>
        <dbReference type="Pfam" id="PF01425"/>
    </source>
</evidence>
<dbReference type="STRING" id="1123062.SAMN02745775_101577"/>
<gene>
    <name evidence="2" type="ORF">SAMN02745775_101577</name>
</gene>
<dbReference type="InterPro" id="IPR023631">
    <property type="entry name" value="Amidase_dom"/>
</dbReference>
<organism evidence="2 3">
    <name type="scientific">Falsiroseomonas stagni DSM 19981</name>
    <dbReference type="NCBI Taxonomy" id="1123062"/>
    <lineage>
        <taxon>Bacteria</taxon>
        <taxon>Pseudomonadati</taxon>
        <taxon>Pseudomonadota</taxon>
        <taxon>Alphaproteobacteria</taxon>
        <taxon>Acetobacterales</taxon>
        <taxon>Roseomonadaceae</taxon>
        <taxon>Falsiroseomonas</taxon>
    </lineage>
</organism>
<feature type="domain" description="Amidase" evidence="1">
    <location>
        <begin position="34"/>
        <end position="433"/>
    </location>
</feature>
<dbReference type="InterPro" id="IPR000120">
    <property type="entry name" value="Amidase"/>
</dbReference>
<dbReference type="EMBL" id="FOSQ01000001">
    <property type="protein sequence ID" value="SFK22043.1"/>
    <property type="molecule type" value="Genomic_DNA"/>
</dbReference>
<dbReference type="PANTHER" id="PTHR11895">
    <property type="entry name" value="TRANSAMIDASE"/>
    <property type="match status" value="1"/>
</dbReference>